<dbReference type="EMBL" id="NIDE01000020">
    <property type="protein sequence ID" value="OWK34581.1"/>
    <property type="molecule type" value="Genomic_DNA"/>
</dbReference>
<dbReference type="GO" id="GO:0017128">
    <property type="term" value="F:phospholipid scramblase activity"/>
    <property type="evidence" value="ECO:0007669"/>
    <property type="project" value="InterPro"/>
</dbReference>
<comment type="caution">
    <text evidence="1">The sequence shown here is derived from an EMBL/GenBank/DDBJ whole genome shotgun (WGS) entry which is preliminary data.</text>
</comment>
<evidence type="ECO:0000313" key="2">
    <source>
        <dbReference type="Proteomes" id="UP000214646"/>
    </source>
</evidence>
<proteinExistence type="predicted"/>
<dbReference type="Proteomes" id="UP000214646">
    <property type="component" value="Unassembled WGS sequence"/>
</dbReference>
<dbReference type="Gene3D" id="2.40.160.200">
    <property type="entry name" value="LURP1-related"/>
    <property type="match status" value="1"/>
</dbReference>
<sequence>MLEKNTFVVKEQVKLLSSKKEYDILDAESGQPLGKAASKVSGLWAVLGLVLGKDKAPMTVEVREKQDDSLVFSVRRRGFLFKKIEALDAHGQVIGSYKAKLFSIKGGFNVSDKDGKPFCEIKGKLFKADYTFWTPDGKAEMGKVSKKWDGLAKALFTSADTYVVQVNPDFAEQPVIKMLVLGAAIAIDTLFVKAGKASGGGGGGDDD</sequence>
<dbReference type="InterPro" id="IPR025659">
    <property type="entry name" value="Tubby-like_C"/>
</dbReference>
<reference evidence="2" key="1">
    <citation type="submission" date="2017-06" db="EMBL/GenBank/DDBJ databases">
        <title>Genome analysis of Fimbriiglobus ruber SP5, the first member of the order Planctomycetales with confirmed chitinolytic capability.</title>
        <authorList>
            <person name="Ravin N.V."/>
            <person name="Rakitin A.L."/>
            <person name="Ivanova A.A."/>
            <person name="Beletsky A.V."/>
            <person name="Kulichevskaya I.S."/>
            <person name="Mardanov A.V."/>
            <person name="Dedysh S.N."/>
        </authorList>
    </citation>
    <scope>NUCLEOTIDE SEQUENCE [LARGE SCALE GENOMIC DNA]</scope>
    <source>
        <strain evidence="2">SP5</strain>
    </source>
</reference>
<evidence type="ECO:0008006" key="3">
    <source>
        <dbReference type="Google" id="ProtNLM"/>
    </source>
</evidence>
<evidence type="ECO:0000313" key="1">
    <source>
        <dbReference type="EMBL" id="OWK34581.1"/>
    </source>
</evidence>
<dbReference type="PANTHER" id="PTHR23248">
    <property type="entry name" value="PHOSPHOLIPID SCRAMBLASE-RELATED"/>
    <property type="match status" value="1"/>
</dbReference>
<gene>
    <name evidence="1" type="ORF">FRUB_10552</name>
</gene>
<dbReference type="PANTHER" id="PTHR23248:SF9">
    <property type="entry name" value="PHOSPHOLIPID SCRAMBLASE"/>
    <property type="match status" value="1"/>
</dbReference>
<keyword evidence="2" id="KW-1185">Reference proteome</keyword>
<dbReference type="SUPFAM" id="SSF54518">
    <property type="entry name" value="Tubby C-terminal domain-like"/>
    <property type="match status" value="1"/>
</dbReference>
<dbReference type="InterPro" id="IPR005552">
    <property type="entry name" value="Scramblase"/>
</dbReference>
<dbReference type="AlphaFoldDB" id="A0A225CZ15"/>
<dbReference type="RefSeq" id="WP_088260838.1">
    <property type="nucleotide sequence ID" value="NZ_NIDE01000020.1"/>
</dbReference>
<accession>A0A225CZ15</accession>
<dbReference type="Pfam" id="PF03803">
    <property type="entry name" value="Scramblase"/>
    <property type="match status" value="1"/>
</dbReference>
<organism evidence="1 2">
    <name type="scientific">Fimbriiglobus ruber</name>
    <dbReference type="NCBI Taxonomy" id="1908690"/>
    <lineage>
        <taxon>Bacteria</taxon>
        <taxon>Pseudomonadati</taxon>
        <taxon>Planctomycetota</taxon>
        <taxon>Planctomycetia</taxon>
        <taxon>Gemmatales</taxon>
        <taxon>Gemmataceae</taxon>
        <taxon>Fimbriiglobus</taxon>
    </lineage>
</organism>
<name>A0A225CZ15_9BACT</name>
<dbReference type="OrthoDB" id="652307at2"/>
<dbReference type="GO" id="GO:0005886">
    <property type="term" value="C:plasma membrane"/>
    <property type="evidence" value="ECO:0007669"/>
    <property type="project" value="TreeGrafter"/>
</dbReference>
<dbReference type="InterPro" id="IPR038595">
    <property type="entry name" value="LOR_sf"/>
</dbReference>
<protein>
    <recommendedName>
        <fullName evidence="3">Scramblase</fullName>
    </recommendedName>
</protein>